<dbReference type="STRING" id="4529.A0A0E0MXP8"/>
<reference evidence="3" key="1">
    <citation type="submission" date="2013-06" db="EMBL/GenBank/DDBJ databases">
        <authorList>
            <person name="Zhao Q."/>
        </authorList>
    </citation>
    <scope>NUCLEOTIDE SEQUENCE</scope>
    <source>
        <strain evidence="3">cv. W1943</strain>
    </source>
</reference>
<reference evidence="2" key="2">
    <citation type="submission" date="2015-06" db="UniProtKB">
        <authorList>
            <consortium name="EnsemblPlants"/>
        </authorList>
    </citation>
    <scope>IDENTIFICATION</scope>
</reference>
<protein>
    <submittedName>
        <fullName evidence="2">Uncharacterized protein</fullName>
    </submittedName>
</protein>
<organism evidence="2 3">
    <name type="scientific">Oryza rufipogon</name>
    <name type="common">Brownbeard rice</name>
    <name type="synonym">Asian wild rice</name>
    <dbReference type="NCBI Taxonomy" id="4529"/>
    <lineage>
        <taxon>Eukaryota</taxon>
        <taxon>Viridiplantae</taxon>
        <taxon>Streptophyta</taxon>
        <taxon>Embryophyta</taxon>
        <taxon>Tracheophyta</taxon>
        <taxon>Spermatophyta</taxon>
        <taxon>Magnoliopsida</taxon>
        <taxon>Liliopsida</taxon>
        <taxon>Poales</taxon>
        <taxon>Poaceae</taxon>
        <taxon>BOP clade</taxon>
        <taxon>Oryzoideae</taxon>
        <taxon>Oryzeae</taxon>
        <taxon>Oryzinae</taxon>
        <taxon>Oryza</taxon>
    </lineage>
</organism>
<evidence type="ECO:0000256" key="1">
    <source>
        <dbReference type="SAM" id="MobiDB-lite"/>
    </source>
</evidence>
<sequence length="133" mass="14771">MGKKRGGHGHAPAAPLRAVSLREESSGKTRADAASLLRVQHLQRLAAWAGPPSAPCWGHASPPTPRRPGYLWPPPPSYARVLQPGFNCTIRIKNNKRKAKRRKKLNTCQNSISYLCHFCGDQIPVPFLWETKT</sequence>
<dbReference type="HOGENOM" id="CLU_1910082_0_0_1"/>
<dbReference type="AlphaFoldDB" id="A0A0E0MXP8"/>
<keyword evidence="3" id="KW-1185">Reference proteome</keyword>
<feature type="region of interest" description="Disordered" evidence="1">
    <location>
        <begin position="1"/>
        <end position="27"/>
    </location>
</feature>
<evidence type="ECO:0000313" key="2">
    <source>
        <dbReference type="EnsemblPlants" id="ORUFI01G21040.1"/>
    </source>
</evidence>
<name>A0A0E0MXP8_ORYRU</name>
<dbReference type="PANTHER" id="PTHR36072">
    <property type="entry name" value="OS01G0541600 PROTEIN"/>
    <property type="match status" value="1"/>
</dbReference>
<dbReference type="Proteomes" id="UP000008022">
    <property type="component" value="Unassembled WGS sequence"/>
</dbReference>
<dbReference type="PANTHER" id="PTHR36072:SF2">
    <property type="entry name" value="OS01G0531000 PROTEIN"/>
    <property type="match status" value="1"/>
</dbReference>
<dbReference type="eggNOG" id="ENOG502S0TF">
    <property type="taxonomic scope" value="Eukaryota"/>
</dbReference>
<proteinExistence type="predicted"/>
<evidence type="ECO:0000313" key="3">
    <source>
        <dbReference type="Proteomes" id="UP000008022"/>
    </source>
</evidence>
<dbReference type="Gramene" id="ORUFI01G21040.1">
    <property type="protein sequence ID" value="ORUFI01G21040.1"/>
    <property type="gene ID" value="ORUFI01G21040"/>
</dbReference>
<accession>A0A0E0MXP8</accession>
<dbReference type="EnsemblPlants" id="ORUFI01G21040.1">
    <property type="protein sequence ID" value="ORUFI01G21040.1"/>
    <property type="gene ID" value="ORUFI01G21040"/>
</dbReference>